<reference evidence="2 3" key="1">
    <citation type="submission" date="2022-10" db="EMBL/GenBank/DDBJ databases">
        <title>Marinomonas transparenta sp. nov. and Marinomonas sargassi sp. nov., isolated from marine alga (Sargassum natans (L.) Gaillon).</title>
        <authorList>
            <person name="Wang Y."/>
        </authorList>
    </citation>
    <scope>NUCLEOTIDE SEQUENCE [LARGE SCALE GENOMIC DNA]</scope>
    <source>
        <strain evidence="2 3">C2222</strain>
    </source>
</reference>
<evidence type="ECO:0000313" key="3">
    <source>
        <dbReference type="Proteomes" id="UP001209713"/>
    </source>
</evidence>
<sequence length="331" mass="36867">MMKLVLLFIIVNLVSVSAVLAHDITTPLDGNLYQPSRDSFIPSKVTVYSDENALKEFGLTLKDKRIFKQGGVNLTEYARPNDLHDNSDVSRTDDGYRVELIGNSDRYYHPILGSADNATGFRVMKGDQVVGTHQLATHQVFETKRALLVDIVPENQGQEILLTVSDSSLGARIEVFSLEGKQLGVSDFIGRSHRWMHLLAVAPFNPSAKQSPQVALVQTPHIGGILKFYEWNGDKLELKSQSRGFSTHTIGSDNLNMAIAANFDDDNSIELLLPSQDFRTLKLVKFTSQKSEVIDTFKLPGRLDINLYLSQNGKNHIWLATHNGHVVSIRP</sequence>
<protein>
    <submittedName>
        <fullName evidence="2">Uncharacterized protein</fullName>
    </submittedName>
</protein>
<keyword evidence="3" id="KW-1185">Reference proteome</keyword>
<evidence type="ECO:0000256" key="1">
    <source>
        <dbReference type="SAM" id="SignalP"/>
    </source>
</evidence>
<feature type="signal peptide" evidence="1">
    <location>
        <begin position="1"/>
        <end position="21"/>
    </location>
</feature>
<comment type="caution">
    <text evidence="2">The sequence shown here is derived from an EMBL/GenBank/DDBJ whole genome shotgun (WGS) entry which is preliminary data.</text>
</comment>
<organism evidence="2 3">
    <name type="scientific">Marinomonas sargassi</name>
    <dbReference type="NCBI Taxonomy" id="2984494"/>
    <lineage>
        <taxon>Bacteria</taxon>
        <taxon>Pseudomonadati</taxon>
        <taxon>Pseudomonadota</taxon>
        <taxon>Gammaproteobacteria</taxon>
        <taxon>Oceanospirillales</taxon>
        <taxon>Oceanospirillaceae</taxon>
        <taxon>Marinomonas</taxon>
    </lineage>
</organism>
<gene>
    <name evidence="2" type="ORF">OFY17_12170</name>
</gene>
<feature type="chain" id="PRO_5045250277" evidence="1">
    <location>
        <begin position="22"/>
        <end position="331"/>
    </location>
</feature>
<dbReference type="EMBL" id="JAOVZB010000005">
    <property type="protein sequence ID" value="MCV2403628.1"/>
    <property type="molecule type" value="Genomic_DNA"/>
</dbReference>
<dbReference type="Proteomes" id="UP001209713">
    <property type="component" value="Unassembled WGS sequence"/>
</dbReference>
<proteinExistence type="predicted"/>
<evidence type="ECO:0000313" key="2">
    <source>
        <dbReference type="EMBL" id="MCV2403628.1"/>
    </source>
</evidence>
<accession>A0ABT2YUS0</accession>
<name>A0ABT2YUS0_9GAMM</name>
<keyword evidence="1" id="KW-0732">Signal</keyword>
<dbReference type="RefSeq" id="WP_263531005.1">
    <property type="nucleotide sequence ID" value="NZ_JAOVZB010000005.1"/>
</dbReference>